<keyword evidence="1" id="KW-0812">Transmembrane</keyword>
<proteinExistence type="predicted"/>
<evidence type="ECO:0000313" key="3">
    <source>
        <dbReference type="Proteomes" id="UP001153636"/>
    </source>
</evidence>
<evidence type="ECO:0000313" key="2">
    <source>
        <dbReference type="EMBL" id="CAH1108595.1"/>
    </source>
</evidence>
<name>A0A9P0CZG2_9CUCU</name>
<dbReference type="OrthoDB" id="6707955at2759"/>
<keyword evidence="1" id="KW-0472">Membrane</keyword>
<evidence type="ECO:0000256" key="1">
    <source>
        <dbReference type="SAM" id="Phobius"/>
    </source>
</evidence>
<accession>A0A9P0CZG2</accession>
<dbReference type="Proteomes" id="UP001153636">
    <property type="component" value="Chromosome 3"/>
</dbReference>
<feature type="transmembrane region" description="Helical" evidence="1">
    <location>
        <begin position="55"/>
        <end position="79"/>
    </location>
</feature>
<keyword evidence="3" id="KW-1185">Reference proteome</keyword>
<organism evidence="2 3">
    <name type="scientific">Psylliodes chrysocephalus</name>
    <dbReference type="NCBI Taxonomy" id="3402493"/>
    <lineage>
        <taxon>Eukaryota</taxon>
        <taxon>Metazoa</taxon>
        <taxon>Ecdysozoa</taxon>
        <taxon>Arthropoda</taxon>
        <taxon>Hexapoda</taxon>
        <taxon>Insecta</taxon>
        <taxon>Pterygota</taxon>
        <taxon>Neoptera</taxon>
        <taxon>Endopterygota</taxon>
        <taxon>Coleoptera</taxon>
        <taxon>Polyphaga</taxon>
        <taxon>Cucujiformia</taxon>
        <taxon>Chrysomeloidea</taxon>
        <taxon>Chrysomelidae</taxon>
        <taxon>Galerucinae</taxon>
        <taxon>Alticini</taxon>
        <taxon>Psylliodes</taxon>
    </lineage>
</organism>
<reference evidence="2" key="1">
    <citation type="submission" date="2022-01" db="EMBL/GenBank/DDBJ databases">
        <authorList>
            <person name="King R."/>
        </authorList>
    </citation>
    <scope>NUCLEOTIDE SEQUENCE</scope>
</reference>
<protein>
    <submittedName>
        <fullName evidence="2">Uncharacterized protein</fullName>
    </submittedName>
</protein>
<gene>
    <name evidence="2" type="ORF">PSYICH_LOCUS9344</name>
</gene>
<dbReference type="AlphaFoldDB" id="A0A9P0CZG2"/>
<keyword evidence="1" id="KW-1133">Transmembrane helix</keyword>
<sequence>MMYSLYISGGMCVYAGISILESKCDVNDDNNNFCGTLTQITLPIDGDIPSITIKLIFLFQLAVCIWACVGAGNLFFVSFESAEFLICHMNRLKKKVIDIFKHEDENTRKQMLGFCVRYHNSIIE</sequence>
<dbReference type="EMBL" id="OV651815">
    <property type="protein sequence ID" value="CAH1108595.1"/>
    <property type="molecule type" value="Genomic_DNA"/>
</dbReference>